<dbReference type="EMBL" id="CAJOBD010002891">
    <property type="protein sequence ID" value="CAF3915289.1"/>
    <property type="molecule type" value="Genomic_DNA"/>
</dbReference>
<sequence length="696" mass="77347">MVNDEIPTLTGPLEGSTTENNSEQHDRSRGKITGQQIRTVIVSSTGFFMDAYDIFVINLAVPMLGYVYYMDQNNTVPSNIQGIIKGITNVGNLIGQLVFGYLSDSKGRKSVYGIELLIIIMATVCSAMAGSAATGVGTLGFLGFWRLVLGIGIGGDYPMSATVSSEWSSAGRRGQMLALTFSMQGWGQFFVMAADNALARLIVDKFKCDSVHTHLPTYNRSQLKHGIVHLSVGNFHRSHLAYYMDVLANEHDQTEWGIIGVGVRSVDKPISTVLQAQDGMYTLISKGCNETDVDVRIIGSLIRYIFAPDAPEGALAVLMHPHTKIVSMTITVSGYDLDLKNVDIQHDLHHPQAPRTVFGFIVHALDGRRRANTAPFTVLSCDNVQQNGEVIKRCILKFAKALNNIELLDYIQTKVTFPNSMVDRITPATSDTDRQYVHLHCGIADGWPVVTEPFMQWVIEDSFCNGHPPLELLSNAPYNVLLTEHVEAYECMKMRLLNASHTAMCYLGYLMGYTYIHETILDKHIQSYIEHLMNDEVTPVLPAVPNVDLDAYKRTLIQRFSNPHMKDTLSRVCMDGASKFPKYLVPTIVEQLKRGVIPYMCALAIGSWIRYLGGKDESNRPIILSDVLATELKLHELASETRPSAIEMLSVRQVFGDLANDQRFAETVQNAVKLLYEEGSKATLEKWISGTRSSHK</sequence>
<accession>A0A819IF25</accession>
<dbReference type="EC" id="1.1.1.67" evidence="8"/>
<evidence type="ECO:0000256" key="3">
    <source>
        <dbReference type="ARBA" id="ARBA00022692"/>
    </source>
</evidence>
<comment type="similarity">
    <text evidence="2">Belongs to the mannitol dehydrogenase family.</text>
</comment>
<dbReference type="PANTHER" id="PTHR43362:SF1">
    <property type="entry name" value="MANNITOL DEHYDROGENASE 2-RELATED"/>
    <property type="match status" value="1"/>
</dbReference>
<dbReference type="InterPro" id="IPR013118">
    <property type="entry name" value="Mannitol_DH_C"/>
</dbReference>
<dbReference type="SUPFAM" id="SSF103473">
    <property type="entry name" value="MFS general substrate transporter"/>
    <property type="match status" value="1"/>
</dbReference>
<feature type="transmembrane region" description="Helical" evidence="11">
    <location>
        <begin position="114"/>
        <end position="145"/>
    </location>
</feature>
<dbReference type="InterPro" id="IPR013328">
    <property type="entry name" value="6PGD_dom2"/>
</dbReference>
<dbReference type="InterPro" id="IPR005828">
    <property type="entry name" value="MFS_sugar_transport-like"/>
</dbReference>
<proteinExistence type="inferred from homology"/>
<evidence type="ECO:0000313" key="14">
    <source>
        <dbReference type="EMBL" id="CAF3915289.1"/>
    </source>
</evidence>
<dbReference type="GO" id="GO:0050086">
    <property type="term" value="F:mannitol 2-dehydrogenase activity"/>
    <property type="evidence" value="ECO:0007669"/>
    <property type="project" value="UniProtKB-EC"/>
</dbReference>
<comment type="catalytic activity">
    <reaction evidence="9">
        <text>D-mannitol + NAD(+) = D-fructose + NADH + H(+)</text>
        <dbReference type="Rhea" id="RHEA:12084"/>
        <dbReference type="ChEBI" id="CHEBI:15378"/>
        <dbReference type="ChEBI" id="CHEBI:16899"/>
        <dbReference type="ChEBI" id="CHEBI:37721"/>
        <dbReference type="ChEBI" id="CHEBI:57540"/>
        <dbReference type="ChEBI" id="CHEBI:57945"/>
        <dbReference type="EC" id="1.1.1.67"/>
    </reaction>
</comment>
<dbReference type="InterPro" id="IPR008927">
    <property type="entry name" value="6-PGluconate_DH-like_C_sf"/>
</dbReference>
<comment type="subcellular location">
    <subcellularLocation>
        <location evidence="1">Membrane</location>
    </subcellularLocation>
</comment>
<dbReference type="SUPFAM" id="SSF51735">
    <property type="entry name" value="NAD(P)-binding Rossmann-fold domains"/>
    <property type="match status" value="1"/>
</dbReference>
<dbReference type="PANTHER" id="PTHR43362">
    <property type="entry name" value="MANNITOL DEHYDROGENASE DSF1-RELATED"/>
    <property type="match status" value="1"/>
</dbReference>
<dbReference type="InterPro" id="IPR000669">
    <property type="entry name" value="Mannitol_DH"/>
</dbReference>
<comment type="caution">
    <text evidence="14">The sequence shown here is derived from an EMBL/GenBank/DDBJ whole genome shotgun (WGS) entry which is preliminary data.</text>
</comment>
<dbReference type="Pfam" id="PF01232">
    <property type="entry name" value="Mannitol_dh"/>
    <property type="match status" value="1"/>
</dbReference>
<feature type="transmembrane region" description="Helical" evidence="11">
    <location>
        <begin position="82"/>
        <end position="102"/>
    </location>
</feature>
<evidence type="ECO:0000256" key="6">
    <source>
        <dbReference type="ARBA" id="ARBA00023027"/>
    </source>
</evidence>
<feature type="domain" description="Mannitol dehydrogenase N-terminal" evidence="12">
    <location>
        <begin position="226"/>
        <end position="471"/>
    </location>
</feature>
<protein>
    <recommendedName>
        <fullName evidence="8">mannitol 2-dehydrogenase</fullName>
        <ecNumber evidence="8">1.1.1.67</ecNumber>
    </recommendedName>
</protein>
<dbReference type="GO" id="GO:0022857">
    <property type="term" value="F:transmembrane transporter activity"/>
    <property type="evidence" value="ECO:0007669"/>
    <property type="project" value="InterPro"/>
</dbReference>
<dbReference type="GO" id="GO:0019594">
    <property type="term" value="P:mannitol metabolic process"/>
    <property type="evidence" value="ECO:0007669"/>
    <property type="project" value="InterPro"/>
</dbReference>
<dbReference type="Pfam" id="PF08125">
    <property type="entry name" value="Mannitol_dh_C"/>
    <property type="match status" value="1"/>
</dbReference>
<dbReference type="GO" id="GO:0016020">
    <property type="term" value="C:membrane"/>
    <property type="evidence" value="ECO:0007669"/>
    <property type="project" value="UniProtKB-SubCell"/>
</dbReference>
<keyword evidence="7 11" id="KW-0472">Membrane</keyword>
<dbReference type="Gene3D" id="3.40.50.720">
    <property type="entry name" value="NAD(P)-binding Rossmann-like Domain"/>
    <property type="match status" value="1"/>
</dbReference>
<evidence type="ECO:0000256" key="10">
    <source>
        <dbReference type="SAM" id="MobiDB-lite"/>
    </source>
</evidence>
<evidence type="ECO:0000256" key="1">
    <source>
        <dbReference type="ARBA" id="ARBA00004370"/>
    </source>
</evidence>
<evidence type="ECO:0000259" key="12">
    <source>
        <dbReference type="Pfam" id="PF01232"/>
    </source>
</evidence>
<dbReference type="PROSITE" id="PS00974">
    <property type="entry name" value="MANNITOL_DHGENASE"/>
    <property type="match status" value="1"/>
</dbReference>
<evidence type="ECO:0000256" key="5">
    <source>
        <dbReference type="ARBA" id="ARBA00023002"/>
    </source>
</evidence>
<dbReference type="InterPro" id="IPR036291">
    <property type="entry name" value="NAD(P)-bd_dom_sf"/>
</dbReference>
<keyword evidence="3 11" id="KW-0812">Transmembrane</keyword>
<dbReference type="Proteomes" id="UP000663836">
    <property type="component" value="Unassembled WGS sequence"/>
</dbReference>
<evidence type="ECO:0000259" key="13">
    <source>
        <dbReference type="Pfam" id="PF08125"/>
    </source>
</evidence>
<dbReference type="Gene3D" id="1.10.1040.10">
    <property type="entry name" value="N-(1-d-carboxylethyl)-l-norvaline Dehydrogenase, domain 2"/>
    <property type="match status" value="1"/>
</dbReference>
<dbReference type="PRINTS" id="PR00084">
    <property type="entry name" value="MTLDHDRGNASE"/>
</dbReference>
<organism evidence="14 15">
    <name type="scientific">Rotaria sordida</name>
    <dbReference type="NCBI Taxonomy" id="392033"/>
    <lineage>
        <taxon>Eukaryota</taxon>
        <taxon>Metazoa</taxon>
        <taxon>Spiralia</taxon>
        <taxon>Gnathifera</taxon>
        <taxon>Rotifera</taxon>
        <taxon>Eurotatoria</taxon>
        <taxon>Bdelloidea</taxon>
        <taxon>Philodinida</taxon>
        <taxon>Philodinidae</taxon>
        <taxon>Rotaria</taxon>
    </lineage>
</organism>
<evidence type="ECO:0000256" key="4">
    <source>
        <dbReference type="ARBA" id="ARBA00022989"/>
    </source>
</evidence>
<reference evidence="14" key="1">
    <citation type="submission" date="2021-02" db="EMBL/GenBank/DDBJ databases">
        <authorList>
            <person name="Nowell W R."/>
        </authorList>
    </citation>
    <scope>NUCLEOTIDE SEQUENCE</scope>
</reference>
<dbReference type="GO" id="GO:0046029">
    <property type="term" value="F:mannitol dehydrogenase activity"/>
    <property type="evidence" value="ECO:0007669"/>
    <property type="project" value="TreeGrafter"/>
</dbReference>
<dbReference type="InterPro" id="IPR050988">
    <property type="entry name" value="Mannitol_DH/Oxidoreductase"/>
</dbReference>
<name>A0A819IF25_9BILA</name>
<dbReference type="Pfam" id="PF00083">
    <property type="entry name" value="Sugar_tr"/>
    <property type="match status" value="1"/>
</dbReference>
<keyword evidence="4 11" id="KW-1133">Transmembrane helix</keyword>
<evidence type="ECO:0000313" key="15">
    <source>
        <dbReference type="Proteomes" id="UP000663836"/>
    </source>
</evidence>
<keyword evidence="6" id="KW-0520">NAD</keyword>
<keyword evidence="5" id="KW-0560">Oxidoreductase</keyword>
<evidence type="ECO:0000256" key="2">
    <source>
        <dbReference type="ARBA" id="ARBA00006541"/>
    </source>
</evidence>
<dbReference type="SUPFAM" id="SSF48179">
    <property type="entry name" value="6-phosphogluconate dehydrogenase C-terminal domain-like"/>
    <property type="match status" value="1"/>
</dbReference>
<dbReference type="InterPro" id="IPR036259">
    <property type="entry name" value="MFS_trans_sf"/>
</dbReference>
<dbReference type="AlphaFoldDB" id="A0A819IF25"/>
<evidence type="ECO:0000256" key="9">
    <source>
        <dbReference type="ARBA" id="ARBA00047733"/>
    </source>
</evidence>
<dbReference type="InterPro" id="IPR023027">
    <property type="entry name" value="Mannitol_DH_CS"/>
</dbReference>
<evidence type="ECO:0000256" key="8">
    <source>
        <dbReference type="ARBA" id="ARBA00038970"/>
    </source>
</evidence>
<feature type="domain" description="Mannitol dehydrogenase C-terminal" evidence="13">
    <location>
        <begin position="485"/>
        <end position="674"/>
    </location>
</feature>
<evidence type="ECO:0000256" key="7">
    <source>
        <dbReference type="ARBA" id="ARBA00023136"/>
    </source>
</evidence>
<evidence type="ECO:0000256" key="11">
    <source>
        <dbReference type="SAM" id="Phobius"/>
    </source>
</evidence>
<dbReference type="Gene3D" id="1.20.1250.20">
    <property type="entry name" value="MFS general substrate transporter like domains"/>
    <property type="match status" value="1"/>
</dbReference>
<gene>
    <name evidence="14" type="ORF">JBS370_LOCUS21622</name>
</gene>
<feature type="region of interest" description="Disordered" evidence="10">
    <location>
        <begin position="1"/>
        <end position="31"/>
    </location>
</feature>
<dbReference type="InterPro" id="IPR013131">
    <property type="entry name" value="Mannitol_DH_N"/>
</dbReference>